<reference evidence="1" key="1">
    <citation type="submission" date="2014-11" db="EMBL/GenBank/DDBJ databases">
        <authorList>
            <person name="Amaro Gonzalez C."/>
        </authorList>
    </citation>
    <scope>NUCLEOTIDE SEQUENCE</scope>
</reference>
<protein>
    <submittedName>
        <fullName evidence="1">Uncharacterized protein</fullName>
    </submittedName>
</protein>
<name>A0A0E9SZ59_ANGAN</name>
<proteinExistence type="predicted"/>
<sequence>MLLGLSKMVRHCSDGLLQQTAGLGFRGSHCVPLSDITGSGSLKE</sequence>
<dbReference type="AlphaFoldDB" id="A0A0E9SZ59"/>
<accession>A0A0E9SZ59</accession>
<organism evidence="1">
    <name type="scientific">Anguilla anguilla</name>
    <name type="common">European freshwater eel</name>
    <name type="synonym">Muraena anguilla</name>
    <dbReference type="NCBI Taxonomy" id="7936"/>
    <lineage>
        <taxon>Eukaryota</taxon>
        <taxon>Metazoa</taxon>
        <taxon>Chordata</taxon>
        <taxon>Craniata</taxon>
        <taxon>Vertebrata</taxon>
        <taxon>Euteleostomi</taxon>
        <taxon>Actinopterygii</taxon>
        <taxon>Neopterygii</taxon>
        <taxon>Teleostei</taxon>
        <taxon>Anguilliformes</taxon>
        <taxon>Anguillidae</taxon>
        <taxon>Anguilla</taxon>
    </lineage>
</organism>
<dbReference type="EMBL" id="GBXM01062637">
    <property type="protein sequence ID" value="JAH45940.1"/>
    <property type="molecule type" value="Transcribed_RNA"/>
</dbReference>
<reference evidence="1" key="2">
    <citation type="journal article" date="2015" name="Fish Shellfish Immunol.">
        <title>Early steps in the European eel (Anguilla anguilla)-Vibrio vulnificus interaction in the gills: Role of the RtxA13 toxin.</title>
        <authorList>
            <person name="Callol A."/>
            <person name="Pajuelo D."/>
            <person name="Ebbesson L."/>
            <person name="Teles M."/>
            <person name="MacKenzie S."/>
            <person name="Amaro C."/>
        </authorList>
    </citation>
    <scope>NUCLEOTIDE SEQUENCE</scope>
</reference>
<evidence type="ECO:0000313" key="1">
    <source>
        <dbReference type="EMBL" id="JAH45940.1"/>
    </source>
</evidence>